<evidence type="ECO:0000256" key="1">
    <source>
        <dbReference type="ARBA" id="ARBA00004610"/>
    </source>
</evidence>
<organism evidence="13 14">
    <name type="scientific">Caenorhabditis auriculariae</name>
    <dbReference type="NCBI Taxonomy" id="2777116"/>
    <lineage>
        <taxon>Eukaryota</taxon>
        <taxon>Metazoa</taxon>
        <taxon>Ecdysozoa</taxon>
        <taxon>Nematoda</taxon>
        <taxon>Chromadorea</taxon>
        <taxon>Rhabditida</taxon>
        <taxon>Rhabditina</taxon>
        <taxon>Rhabditomorpha</taxon>
        <taxon>Rhabditoidea</taxon>
        <taxon>Rhabditidae</taxon>
        <taxon>Peloderinae</taxon>
        <taxon>Caenorhabditis</taxon>
    </lineage>
</organism>
<comment type="subcellular location">
    <subcellularLocation>
        <location evidence="1">Cell junction</location>
        <location evidence="1">Gap junction</location>
    </subcellularLocation>
    <subcellularLocation>
        <location evidence="2 12">Cell membrane</location>
        <topology evidence="2 12">Multi-pass membrane protein</topology>
    </subcellularLocation>
</comment>
<sequence length="426" mass="49913">MIGVPLIEQLLFRVFQDQIFDDPVDRLNYFYTASILAFFAIMVSAKQYVGSPIQCWMPMEFKGGWEQYAEDYCFIQNTFFVPFHEEIPGDSSAREEREIGYYQWVPITLAIQAILFFIPNWIWNIMHKHSGLDLETVVNEAHKLRNYPSEQRSQALAKLASYISECLEFKSVNRRTTRICCWQVGSGLGSYISMLYLMIKLLYLGNVLLQFYIMTVFLGNDHLLWGFQTFLDLYEGREWSESGVFPRVTLCDFKVRRLANIHRYTVQCVLMINLFNEKIYLFLWLWLLAVLLCTFINTAYTFYRLAFTFSRESSVKKLLGREKDLIDDDQTDNYRHKRCFRSFTQHALRPDGVLLLRFIECRAGALVAREVTERLYNDYLEMCAYNLTGQSTKSTSPGMEEGPHESLYHPQKMGGLMEPDFAIKQA</sequence>
<dbReference type="OrthoDB" id="5867527at2759"/>
<evidence type="ECO:0000256" key="7">
    <source>
        <dbReference type="ARBA" id="ARBA00022949"/>
    </source>
</evidence>
<keyword evidence="10 12" id="KW-0472">Membrane</keyword>
<dbReference type="AlphaFoldDB" id="A0A8S1GVL6"/>
<evidence type="ECO:0000256" key="6">
    <source>
        <dbReference type="ARBA" id="ARBA00022868"/>
    </source>
</evidence>
<keyword evidence="9 12" id="KW-0406">Ion transport</keyword>
<evidence type="ECO:0000313" key="14">
    <source>
        <dbReference type="Proteomes" id="UP000835052"/>
    </source>
</evidence>
<keyword evidence="11 12" id="KW-0407">Ion channel</keyword>
<keyword evidence="3 12" id="KW-0813">Transport</keyword>
<evidence type="ECO:0000313" key="13">
    <source>
        <dbReference type="EMBL" id="CAD6187597.1"/>
    </source>
</evidence>
<keyword evidence="7" id="KW-0965">Cell junction</keyword>
<comment type="similarity">
    <text evidence="12">Belongs to the pannexin family.</text>
</comment>
<dbReference type="GO" id="GO:0005921">
    <property type="term" value="C:gap junction"/>
    <property type="evidence" value="ECO:0007669"/>
    <property type="project" value="UniProtKB-SubCell"/>
</dbReference>
<dbReference type="PRINTS" id="PR01262">
    <property type="entry name" value="INNEXIN"/>
</dbReference>
<feature type="transmembrane region" description="Helical" evidence="12">
    <location>
        <begin position="279"/>
        <end position="303"/>
    </location>
</feature>
<dbReference type="PANTHER" id="PTHR11893">
    <property type="entry name" value="INNEXIN"/>
    <property type="match status" value="1"/>
</dbReference>
<gene>
    <name evidence="12" type="primary">inx</name>
    <name evidence="13" type="ORF">CAUJ_LOCUS3516</name>
</gene>
<protein>
    <recommendedName>
        <fullName evidence="12">Innexin</fullName>
    </recommendedName>
</protein>
<evidence type="ECO:0000256" key="12">
    <source>
        <dbReference type="RuleBase" id="RU010713"/>
    </source>
</evidence>
<feature type="transmembrane region" description="Helical" evidence="12">
    <location>
        <begin position="29"/>
        <end position="49"/>
    </location>
</feature>
<dbReference type="Pfam" id="PF00876">
    <property type="entry name" value="Innexin"/>
    <property type="match status" value="1"/>
</dbReference>
<evidence type="ECO:0000256" key="3">
    <source>
        <dbReference type="ARBA" id="ARBA00022448"/>
    </source>
</evidence>
<evidence type="ECO:0000256" key="4">
    <source>
        <dbReference type="ARBA" id="ARBA00022475"/>
    </source>
</evidence>
<dbReference type="GO" id="GO:0034220">
    <property type="term" value="P:monoatomic ion transmembrane transport"/>
    <property type="evidence" value="ECO:0007669"/>
    <property type="project" value="UniProtKB-KW"/>
</dbReference>
<comment type="caution">
    <text evidence="13">The sequence shown here is derived from an EMBL/GenBank/DDBJ whole genome shotgun (WGS) entry which is preliminary data.</text>
</comment>
<dbReference type="PANTHER" id="PTHR11893:SF20">
    <property type="entry name" value="INNEXIN-3"/>
    <property type="match status" value="1"/>
</dbReference>
<feature type="transmembrane region" description="Helical" evidence="12">
    <location>
        <begin position="201"/>
        <end position="219"/>
    </location>
</feature>
<evidence type="ECO:0000256" key="2">
    <source>
        <dbReference type="ARBA" id="ARBA00004651"/>
    </source>
</evidence>
<keyword evidence="8 12" id="KW-1133">Transmembrane helix</keyword>
<evidence type="ECO:0000256" key="8">
    <source>
        <dbReference type="ARBA" id="ARBA00022989"/>
    </source>
</evidence>
<proteinExistence type="inferred from homology"/>
<evidence type="ECO:0000256" key="9">
    <source>
        <dbReference type="ARBA" id="ARBA00023065"/>
    </source>
</evidence>
<dbReference type="InterPro" id="IPR000990">
    <property type="entry name" value="Innexin"/>
</dbReference>
<dbReference type="GO" id="GO:0005243">
    <property type="term" value="F:gap junction channel activity"/>
    <property type="evidence" value="ECO:0007669"/>
    <property type="project" value="TreeGrafter"/>
</dbReference>
<keyword evidence="5 12" id="KW-0812">Transmembrane</keyword>
<accession>A0A8S1GVL6</accession>
<evidence type="ECO:0000256" key="11">
    <source>
        <dbReference type="ARBA" id="ARBA00023303"/>
    </source>
</evidence>
<comment type="function">
    <text evidence="12">Structural component of the gap junctions.</text>
</comment>
<dbReference type="GO" id="GO:0005886">
    <property type="term" value="C:plasma membrane"/>
    <property type="evidence" value="ECO:0007669"/>
    <property type="project" value="UniProtKB-SubCell"/>
</dbReference>
<dbReference type="Proteomes" id="UP000835052">
    <property type="component" value="Unassembled WGS sequence"/>
</dbReference>
<feature type="transmembrane region" description="Helical" evidence="12">
    <location>
        <begin position="101"/>
        <end position="123"/>
    </location>
</feature>
<keyword evidence="6" id="KW-0303">Gap junction</keyword>
<keyword evidence="4" id="KW-1003">Cell membrane</keyword>
<reference evidence="13" key="1">
    <citation type="submission" date="2020-10" db="EMBL/GenBank/DDBJ databases">
        <authorList>
            <person name="Kikuchi T."/>
        </authorList>
    </citation>
    <scope>NUCLEOTIDE SEQUENCE</scope>
    <source>
        <strain evidence="13">NKZ352</strain>
    </source>
</reference>
<dbReference type="EMBL" id="CAJGYM010000006">
    <property type="protein sequence ID" value="CAD6187597.1"/>
    <property type="molecule type" value="Genomic_DNA"/>
</dbReference>
<dbReference type="PROSITE" id="PS51013">
    <property type="entry name" value="PANNEXIN"/>
    <property type="match status" value="1"/>
</dbReference>
<keyword evidence="14" id="KW-1185">Reference proteome</keyword>
<name>A0A8S1GVL6_9PELO</name>
<evidence type="ECO:0000256" key="5">
    <source>
        <dbReference type="ARBA" id="ARBA00022692"/>
    </source>
</evidence>
<evidence type="ECO:0000256" key="10">
    <source>
        <dbReference type="ARBA" id="ARBA00023136"/>
    </source>
</evidence>